<gene>
    <name evidence="1" type="ORF">M4486_15195</name>
</gene>
<name>A0ABY4N519_9MICO</name>
<reference evidence="1" key="1">
    <citation type="submission" date="2022-05" db="EMBL/GenBank/DDBJ databases">
        <title>Genomic analysis of Brachybacterium sp. CBA3104.</title>
        <authorList>
            <person name="Roh S.W."/>
            <person name="Kim Y.B."/>
            <person name="Kim Y."/>
        </authorList>
    </citation>
    <scope>NUCLEOTIDE SEQUENCE</scope>
    <source>
        <strain evidence="1">CBA3104</strain>
    </source>
</reference>
<keyword evidence="2" id="KW-1185">Reference proteome</keyword>
<evidence type="ECO:0000313" key="1">
    <source>
        <dbReference type="EMBL" id="UQN28961.1"/>
    </source>
</evidence>
<dbReference type="RefSeq" id="WP_249478125.1">
    <property type="nucleotide sequence ID" value="NZ_CP097218.1"/>
</dbReference>
<dbReference type="Proteomes" id="UP001055868">
    <property type="component" value="Chromosome"/>
</dbReference>
<evidence type="ECO:0000313" key="2">
    <source>
        <dbReference type="Proteomes" id="UP001055868"/>
    </source>
</evidence>
<accession>A0ABY4N519</accession>
<proteinExistence type="predicted"/>
<protein>
    <recommendedName>
        <fullName evidence="3">DUF559 domain-containing protein</fullName>
    </recommendedName>
</protein>
<organism evidence="1 2">
    <name type="scientific">Brachybacterium kimchii</name>
    <dbReference type="NCBI Taxonomy" id="2942909"/>
    <lineage>
        <taxon>Bacteria</taxon>
        <taxon>Bacillati</taxon>
        <taxon>Actinomycetota</taxon>
        <taxon>Actinomycetes</taxon>
        <taxon>Micrococcales</taxon>
        <taxon>Dermabacteraceae</taxon>
        <taxon>Brachybacterium</taxon>
    </lineage>
</organism>
<dbReference type="EMBL" id="CP097218">
    <property type="protein sequence ID" value="UQN28961.1"/>
    <property type="molecule type" value="Genomic_DNA"/>
</dbReference>
<evidence type="ECO:0008006" key="3">
    <source>
        <dbReference type="Google" id="ProtNLM"/>
    </source>
</evidence>
<sequence length="262" mass="29181">MDATILDLARAFCSDASDVVVCGPTAAELLEMPLPFHHLARETGLLDLAARTRRRDAPYVRWHQLGALDAHDVLETGGVRLTPRVRTWGDLSTLLDRDELTSVADHLVRHPRFRFEGRNRPYATLDELRGSVASRPGRRGNEALRAALDQARVGSDSPAETLLRLHLVRAGLPEPQLNIAIVQGGVGLGEPDLSWPEFRVCAEHEGPTHLTREQQERDIARTEARLRHGWIEVRTVAADLRRAGNRAVSRVSDALLRHGWRG</sequence>